<protein>
    <submittedName>
        <fullName evidence="1">Bardet-Biedl syndrome 12</fullName>
    </submittedName>
</protein>
<reference evidence="1 2" key="1">
    <citation type="journal article" date="2014" name="Nat. Genet.">
        <title>Whole-genome sequence of a flatfish provides insights into ZW sex chromosome evolution and adaptation to a benthic lifestyle.</title>
        <authorList>
            <person name="Chen S."/>
            <person name="Zhang G."/>
            <person name="Shao C."/>
            <person name="Huang Q."/>
            <person name="Liu G."/>
            <person name="Zhang P."/>
            <person name="Song W."/>
            <person name="An N."/>
            <person name="Chalopin D."/>
            <person name="Volff J.N."/>
            <person name="Hong Y."/>
            <person name="Li Q."/>
            <person name="Sha Z."/>
            <person name="Zhou H."/>
            <person name="Xie M."/>
            <person name="Yu Q."/>
            <person name="Liu Y."/>
            <person name="Xiang H."/>
            <person name="Wang N."/>
            <person name="Wu K."/>
            <person name="Yang C."/>
            <person name="Zhou Q."/>
            <person name="Liao X."/>
            <person name="Yang L."/>
            <person name="Hu Q."/>
            <person name="Zhang J."/>
            <person name="Meng L."/>
            <person name="Jin L."/>
            <person name="Tian Y."/>
            <person name="Lian J."/>
            <person name="Yang J."/>
            <person name="Miao G."/>
            <person name="Liu S."/>
            <person name="Liang Z."/>
            <person name="Yan F."/>
            <person name="Li Y."/>
            <person name="Sun B."/>
            <person name="Zhang H."/>
            <person name="Zhang J."/>
            <person name="Zhu Y."/>
            <person name="Du M."/>
            <person name="Zhao Y."/>
            <person name="Schartl M."/>
            <person name="Tang Q."/>
            <person name="Wang J."/>
        </authorList>
    </citation>
    <scope>NUCLEOTIDE SEQUENCE</scope>
</reference>
<dbReference type="PANTHER" id="PTHR46883">
    <property type="entry name" value="BARDET-BIEDL SYNDROME 12 PROTEIN"/>
    <property type="match status" value="1"/>
</dbReference>
<dbReference type="SUPFAM" id="SSF52029">
    <property type="entry name" value="GroEL apical domain-like"/>
    <property type="match status" value="1"/>
</dbReference>
<dbReference type="SUPFAM" id="SSF48592">
    <property type="entry name" value="GroEL equatorial domain-like"/>
    <property type="match status" value="1"/>
</dbReference>
<evidence type="ECO:0000313" key="2">
    <source>
        <dbReference type="Proteomes" id="UP000265120"/>
    </source>
</evidence>
<dbReference type="PANTHER" id="PTHR46883:SF1">
    <property type="entry name" value="BARDET-BIEDL SYNDROME 12 PROTEIN"/>
    <property type="match status" value="1"/>
</dbReference>
<dbReference type="InterPro" id="IPR002423">
    <property type="entry name" value="Cpn60/GroEL/TCP-1"/>
</dbReference>
<dbReference type="Pfam" id="PF00118">
    <property type="entry name" value="Cpn60_TCP1"/>
    <property type="match status" value="2"/>
</dbReference>
<organism evidence="1 2">
    <name type="scientific">Cynoglossus semilaevis</name>
    <name type="common">Tongue sole</name>
    <dbReference type="NCBI Taxonomy" id="244447"/>
    <lineage>
        <taxon>Eukaryota</taxon>
        <taxon>Metazoa</taxon>
        <taxon>Chordata</taxon>
        <taxon>Craniata</taxon>
        <taxon>Vertebrata</taxon>
        <taxon>Euteleostomi</taxon>
        <taxon>Actinopterygii</taxon>
        <taxon>Neopterygii</taxon>
        <taxon>Teleostei</taxon>
        <taxon>Neoteleostei</taxon>
        <taxon>Acanthomorphata</taxon>
        <taxon>Carangaria</taxon>
        <taxon>Pleuronectiformes</taxon>
        <taxon>Pleuronectoidei</taxon>
        <taxon>Cynoglossidae</taxon>
        <taxon>Cynoglossinae</taxon>
        <taxon>Cynoglossus</taxon>
    </lineage>
</organism>
<name>A0A3P8V3K6_CYNSE</name>
<dbReference type="OrthoDB" id="10037098at2759"/>
<dbReference type="InterPro" id="IPR042984">
    <property type="entry name" value="BBS12"/>
</dbReference>
<reference evidence="1" key="2">
    <citation type="submission" date="2025-08" db="UniProtKB">
        <authorList>
            <consortium name="Ensembl"/>
        </authorList>
    </citation>
    <scope>IDENTIFICATION</scope>
</reference>
<proteinExistence type="predicted"/>
<dbReference type="InterPro" id="IPR027413">
    <property type="entry name" value="GROEL-like_equatorial_sf"/>
</dbReference>
<dbReference type="KEGG" id="csem:103390698"/>
<dbReference type="GO" id="GO:0005524">
    <property type="term" value="F:ATP binding"/>
    <property type="evidence" value="ECO:0007669"/>
    <property type="project" value="InterPro"/>
</dbReference>
<dbReference type="CTD" id="166379"/>
<dbReference type="FunCoup" id="A0A3P8V3K6">
    <property type="interactions" value="979"/>
</dbReference>
<dbReference type="GO" id="GO:0045494">
    <property type="term" value="P:photoreceptor cell maintenance"/>
    <property type="evidence" value="ECO:0007669"/>
    <property type="project" value="TreeGrafter"/>
</dbReference>
<dbReference type="Proteomes" id="UP000265120">
    <property type="component" value="Chromosome 15"/>
</dbReference>
<dbReference type="InParanoid" id="A0A3P8V3K6"/>
<dbReference type="InterPro" id="IPR027409">
    <property type="entry name" value="GroEL-like_apical_dom_sf"/>
</dbReference>
<dbReference type="OMA" id="CPFLQIP"/>
<dbReference type="GO" id="GO:0060027">
    <property type="term" value="P:convergent extension involved in gastrulation"/>
    <property type="evidence" value="ECO:0007669"/>
    <property type="project" value="Ensembl"/>
</dbReference>
<dbReference type="Gene3D" id="1.10.560.10">
    <property type="entry name" value="GroEL-like equatorial domain"/>
    <property type="match status" value="2"/>
</dbReference>
<sequence>MLGCSVLNCRQHVGLQKLVAMAGIAHSSLGPTKKLKFIQDDSSGESALACSCHRILENLELTCAVSQLVYETVQAQQRVFGTGSGCLLFLAGAWSRAALECLHRGMSVSNIISALSEGIEICIDVCRKSSISTDDVGVVPSKSLQASVKAIMVPSREAFHLKGSISVGDKTLNISGQRKIKLSRHFCGVESENLSLAQQFHQPKPPNIHHIAEGLRHGCINAMNLVLEVHQMQSKSHEDISSSSFDISQVMTCVVPGLPEEHASVSSGCIVLLSAEQTAVVHLLKEKPLKVAFINGDLSHTFRHVGFIRPVRIHRVIDQSAMSGPTSEEVWMVKVMTLLLNLEVNLIVVSGHVSKNVIQCCCSHRILTVEKVKASFLNTIANATGGVAVTYASQLNKHCVGTGAKVTIWRDLSGTERKLSAVNISTSGRSGLATVVLTSCVHGKLQLLEDQFWACAYRLHHALKDKAILPGAGVTEMLCIYQLQKQAVHHPRQKSEETENPYRGEVLPLMAEGLIDYISTVMVNTGKFSKVTARTLVNQQLQDCAVLSDFKAKFSQILLDDVTEDSSSTSATSYDRAQEMKIYDNLSVKLEAWRKALDLVCLVLQTDAEIITSVDQKNVGHQNLMFL</sequence>
<dbReference type="GO" id="GO:0051131">
    <property type="term" value="P:chaperone-mediated protein complex assembly"/>
    <property type="evidence" value="ECO:0007669"/>
    <property type="project" value="InterPro"/>
</dbReference>
<dbReference type="AlphaFoldDB" id="A0A3P8V3K6"/>
<evidence type="ECO:0000313" key="1">
    <source>
        <dbReference type="Ensembl" id="ENSCSEP00000006975.1"/>
    </source>
</evidence>
<dbReference type="Ensembl" id="ENSCSET00000007051.1">
    <property type="protein sequence ID" value="ENSCSEP00000006975.1"/>
    <property type="gene ID" value="ENSCSEG00000004509.1"/>
</dbReference>
<reference evidence="1" key="3">
    <citation type="submission" date="2025-09" db="UniProtKB">
        <authorList>
            <consortium name="Ensembl"/>
        </authorList>
    </citation>
    <scope>IDENTIFICATION</scope>
</reference>
<dbReference type="GeneID" id="103390698"/>
<dbReference type="RefSeq" id="XP_008324869.1">
    <property type="nucleotide sequence ID" value="XM_008326647.3"/>
</dbReference>
<dbReference type="STRING" id="244447.ENSCSEP00000006975"/>
<dbReference type="GeneTree" id="ENSGT00390000008984"/>
<accession>A0A3P8V3K6</accession>
<dbReference type="Gene3D" id="3.50.7.10">
    <property type="entry name" value="GroEL"/>
    <property type="match status" value="1"/>
</dbReference>
<keyword evidence="2" id="KW-1185">Reference proteome</keyword>